<comment type="caution">
    <text evidence="1">The sequence shown here is derived from an EMBL/GenBank/DDBJ whole genome shotgun (WGS) entry which is preliminary data.</text>
</comment>
<keyword evidence="2" id="KW-1185">Reference proteome</keyword>
<evidence type="ECO:0000313" key="2">
    <source>
        <dbReference type="Proteomes" id="UP000196594"/>
    </source>
</evidence>
<proteinExistence type="predicted"/>
<gene>
    <name evidence="1" type="ORF">CBM15_02675</name>
</gene>
<dbReference type="EMBL" id="NHNT01000001">
    <property type="protein sequence ID" value="OUZ40795.1"/>
    <property type="molecule type" value="Genomic_DNA"/>
</dbReference>
<sequence length="59" mass="6927">MVLEHPNDILEEMPIILELGTFIRTFFRILELLIKILANRKQKTEQPPLPGSHSVHYFV</sequence>
<organism evidence="1 2">
    <name type="scientific">Solibacillus kalamii</name>
    <dbReference type="NCBI Taxonomy" id="1748298"/>
    <lineage>
        <taxon>Bacteria</taxon>
        <taxon>Bacillati</taxon>
        <taxon>Bacillota</taxon>
        <taxon>Bacilli</taxon>
        <taxon>Bacillales</taxon>
        <taxon>Caryophanaceae</taxon>
        <taxon>Solibacillus</taxon>
    </lineage>
</organism>
<accession>A0ABX3ZM25</accession>
<dbReference type="Proteomes" id="UP000196594">
    <property type="component" value="Unassembled WGS sequence"/>
</dbReference>
<protein>
    <submittedName>
        <fullName evidence="1">Uncharacterized protein</fullName>
    </submittedName>
</protein>
<name>A0ABX3ZM25_9BACL</name>
<reference evidence="1 2" key="1">
    <citation type="journal article" date="2017" name="Int. J. Syst. Evol. Microbiol.">
        <title>Solibacillus kalamii sp. nov., isolated from a high-efficiency particulate arrestance filter system used in the International Space Station.</title>
        <authorList>
            <person name="Checinska Sielaff A."/>
            <person name="Kumar R.M."/>
            <person name="Pal D."/>
            <person name="Mayilraj S."/>
            <person name="Venkateswaran K."/>
        </authorList>
    </citation>
    <scope>NUCLEOTIDE SEQUENCE [LARGE SCALE GENOMIC DNA]</scope>
    <source>
        <strain evidence="1 2">ISSFR-015</strain>
    </source>
</reference>
<evidence type="ECO:0000313" key="1">
    <source>
        <dbReference type="EMBL" id="OUZ40795.1"/>
    </source>
</evidence>